<organism evidence="2 3">
    <name type="scientific">Jatropha curcas</name>
    <name type="common">Barbados nut</name>
    <dbReference type="NCBI Taxonomy" id="180498"/>
    <lineage>
        <taxon>Eukaryota</taxon>
        <taxon>Viridiplantae</taxon>
        <taxon>Streptophyta</taxon>
        <taxon>Embryophyta</taxon>
        <taxon>Tracheophyta</taxon>
        <taxon>Spermatophyta</taxon>
        <taxon>Magnoliopsida</taxon>
        <taxon>eudicotyledons</taxon>
        <taxon>Gunneridae</taxon>
        <taxon>Pentapetalae</taxon>
        <taxon>rosids</taxon>
        <taxon>fabids</taxon>
        <taxon>Malpighiales</taxon>
        <taxon>Euphorbiaceae</taxon>
        <taxon>Crotonoideae</taxon>
        <taxon>Jatropheae</taxon>
        <taxon>Jatropha</taxon>
    </lineage>
</organism>
<keyword evidence="3" id="KW-1185">Reference proteome</keyword>
<feature type="compositionally biased region" description="Basic and acidic residues" evidence="1">
    <location>
        <begin position="53"/>
        <end position="67"/>
    </location>
</feature>
<gene>
    <name evidence="2" type="ORF">JCGZ_09780</name>
</gene>
<dbReference type="Proteomes" id="UP000027138">
    <property type="component" value="Unassembled WGS sequence"/>
</dbReference>
<evidence type="ECO:0000313" key="2">
    <source>
        <dbReference type="EMBL" id="KDP36365.1"/>
    </source>
</evidence>
<dbReference type="EMBL" id="KK914439">
    <property type="protein sequence ID" value="KDP36365.1"/>
    <property type="molecule type" value="Genomic_DNA"/>
</dbReference>
<evidence type="ECO:0000256" key="1">
    <source>
        <dbReference type="SAM" id="MobiDB-lite"/>
    </source>
</evidence>
<feature type="region of interest" description="Disordered" evidence="1">
    <location>
        <begin position="22"/>
        <end position="67"/>
    </location>
</feature>
<sequence>MQHVRCVCMICSTDESECMQRASMAPPGSRGQEFQQGGRTGRGAGRKSVVIGEADKVDSDNSEEKAS</sequence>
<accession>A0A067KVR7</accession>
<reference evidence="2 3" key="1">
    <citation type="journal article" date="2014" name="PLoS ONE">
        <title>Global Analysis of Gene Expression Profiles in Physic Nut (Jatropha curcas L.) Seedlings Exposed to Salt Stress.</title>
        <authorList>
            <person name="Zhang L."/>
            <person name="Zhang C."/>
            <person name="Wu P."/>
            <person name="Chen Y."/>
            <person name="Li M."/>
            <person name="Jiang H."/>
            <person name="Wu G."/>
        </authorList>
    </citation>
    <scope>NUCLEOTIDE SEQUENCE [LARGE SCALE GENOMIC DNA]</scope>
    <source>
        <strain evidence="3">cv. GZQX0401</strain>
        <tissue evidence="2">Young leaves</tissue>
    </source>
</reference>
<evidence type="ECO:0000313" key="3">
    <source>
        <dbReference type="Proteomes" id="UP000027138"/>
    </source>
</evidence>
<name>A0A067KVR7_JATCU</name>
<proteinExistence type="predicted"/>
<protein>
    <submittedName>
        <fullName evidence="2">Uncharacterized protein</fullName>
    </submittedName>
</protein>
<dbReference type="AlphaFoldDB" id="A0A067KVR7"/>